<reference evidence="1" key="1">
    <citation type="submission" date="2023-07" db="EMBL/GenBank/DDBJ databases">
        <title>A collection of bacterial strains from the Burkholderia cepacia Research Laboratory and Repository.</title>
        <authorList>
            <person name="Lipuma J."/>
            <person name="Spilker T."/>
            <person name="Caverly L."/>
        </authorList>
    </citation>
    <scope>NUCLEOTIDE SEQUENCE</scope>
    <source>
        <strain evidence="1">AU44979</strain>
    </source>
</reference>
<gene>
    <name evidence="1" type="ORF">QZM56_40850</name>
</gene>
<organism evidence="1 2">
    <name type="scientific">Burkholderia contaminans</name>
    <dbReference type="NCBI Taxonomy" id="488447"/>
    <lineage>
        <taxon>Bacteria</taxon>
        <taxon>Pseudomonadati</taxon>
        <taxon>Pseudomonadota</taxon>
        <taxon>Betaproteobacteria</taxon>
        <taxon>Burkholderiales</taxon>
        <taxon>Burkholderiaceae</taxon>
        <taxon>Burkholderia</taxon>
        <taxon>Burkholderia cepacia complex</taxon>
    </lineage>
</organism>
<dbReference type="AlphaFoldDB" id="A0AAP4RB87"/>
<dbReference type="Proteomes" id="UP001172109">
    <property type="component" value="Unassembled WGS sequence"/>
</dbReference>
<dbReference type="EMBL" id="JAUJQS010000073">
    <property type="protein sequence ID" value="MDN7570837.1"/>
    <property type="molecule type" value="Genomic_DNA"/>
</dbReference>
<proteinExistence type="predicted"/>
<dbReference type="RefSeq" id="WP_171030871.1">
    <property type="nucleotide sequence ID" value="NZ_CADEUY010000030.1"/>
</dbReference>
<protein>
    <submittedName>
        <fullName evidence="1">Uncharacterized protein</fullName>
    </submittedName>
</protein>
<evidence type="ECO:0000313" key="2">
    <source>
        <dbReference type="Proteomes" id="UP001172109"/>
    </source>
</evidence>
<name>A0AAP4RB87_9BURK</name>
<evidence type="ECO:0000313" key="1">
    <source>
        <dbReference type="EMBL" id="MDN7570837.1"/>
    </source>
</evidence>
<sequence length="98" mass="11282">MAQLLQFPIPTTKLTAILDVLVDMVEPLPSPIQRFPQGKDLENQPLDLQVRVVTPERPQLCIARGIEFWNRCAYLKARVRQWGAVAVDSRRFDWLTVP</sequence>
<comment type="caution">
    <text evidence="1">The sequence shown here is derived from an EMBL/GenBank/DDBJ whole genome shotgun (WGS) entry which is preliminary data.</text>
</comment>
<accession>A0AAP4RB87</accession>